<feature type="compositionally biased region" description="Polar residues" evidence="1">
    <location>
        <begin position="582"/>
        <end position="596"/>
    </location>
</feature>
<evidence type="ECO:0000313" key="4">
    <source>
        <dbReference type="Proteomes" id="UP000807716"/>
    </source>
</evidence>
<dbReference type="OrthoDB" id="2402718at2759"/>
<dbReference type="PANTHER" id="PTHR46007:SF8">
    <property type="entry name" value="C2H2-TYPE DOMAIN-CONTAINING PROTEIN"/>
    <property type="match status" value="1"/>
</dbReference>
<accession>A0A9P6UCC5</accession>
<feature type="compositionally biased region" description="Acidic residues" evidence="1">
    <location>
        <begin position="275"/>
        <end position="287"/>
    </location>
</feature>
<feature type="compositionally biased region" description="Pro residues" evidence="1">
    <location>
        <begin position="653"/>
        <end position="662"/>
    </location>
</feature>
<feature type="compositionally biased region" description="Polar residues" evidence="1">
    <location>
        <begin position="346"/>
        <end position="355"/>
    </location>
</feature>
<name>A0A9P6UCC5_9FUNG</name>
<reference evidence="3" key="1">
    <citation type="journal article" date="2020" name="Fungal Divers.">
        <title>Resolving the Mortierellaceae phylogeny through synthesis of multi-gene phylogenetics and phylogenomics.</title>
        <authorList>
            <person name="Vandepol N."/>
            <person name="Liber J."/>
            <person name="Desiro A."/>
            <person name="Na H."/>
            <person name="Kennedy M."/>
            <person name="Barry K."/>
            <person name="Grigoriev I.V."/>
            <person name="Miller A.N."/>
            <person name="O'Donnell K."/>
            <person name="Stajich J.E."/>
            <person name="Bonito G."/>
        </authorList>
    </citation>
    <scope>NUCLEOTIDE SEQUENCE</scope>
    <source>
        <strain evidence="3">BC1065</strain>
    </source>
</reference>
<dbReference type="GO" id="GO:0003713">
    <property type="term" value="F:transcription coactivator activity"/>
    <property type="evidence" value="ECO:0007669"/>
    <property type="project" value="TreeGrafter"/>
</dbReference>
<dbReference type="GO" id="GO:0016592">
    <property type="term" value="C:mediator complex"/>
    <property type="evidence" value="ECO:0007669"/>
    <property type="project" value="TreeGrafter"/>
</dbReference>
<feature type="domain" description="USP8 dimerisation" evidence="2">
    <location>
        <begin position="16"/>
        <end position="118"/>
    </location>
</feature>
<feature type="compositionally biased region" description="Polar residues" evidence="1">
    <location>
        <begin position="776"/>
        <end position="785"/>
    </location>
</feature>
<feature type="region of interest" description="Disordered" evidence="1">
    <location>
        <begin position="157"/>
        <end position="309"/>
    </location>
</feature>
<dbReference type="InterPro" id="IPR015063">
    <property type="entry name" value="USP8_dimer"/>
</dbReference>
<dbReference type="Proteomes" id="UP000807716">
    <property type="component" value="Unassembled WGS sequence"/>
</dbReference>
<feature type="compositionally biased region" description="Basic and acidic residues" evidence="1">
    <location>
        <begin position="406"/>
        <end position="421"/>
    </location>
</feature>
<feature type="region of interest" description="Disordered" evidence="1">
    <location>
        <begin position="512"/>
        <end position="538"/>
    </location>
</feature>
<organism evidence="3 4">
    <name type="scientific">Actinomortierella ambigua</name>
    <dbReference type="NCBI Taxonomy" id="1343610"/>
    <lineage>
        <taxon>Eukaryota</taxon>
        <taxon>Fungi</taxon>
        <taxon>Fungi incertae sedis</taxon>
        <taxon>Mucoromycota</taxon>
        <taxon>Mortierellomycotina</taxon>
        <taxon>Mortierellomycetes</taxon>
        <taxon>Mortierellales</taxon>
        <taxon>Mortierellaceae</taxon>
        <taxon>Actinomortierella</taxon>
    </lineage>
</organism>
<sequence length="1035" mass="113806">METMPAIAIILPPRTRLHELKQSAHFPFDEVQHSIKTWINMASLLVKQGLMAESQRDDENAYISFIRACMIITKIIPHQACYASMMNDIACIDLRQKILSIVTRLGHLERRLLDKFEKDNQFQKQQQQQQQQMLQPAAPTEQFLRVASPEPPAIEARTSSLGAATTSRPSSTEPHLSPSMNSERIMSSSRQHPPSPPSSDSDFASKGEGDDDDDEDDDDVDNDDEVEEALESCYTTSAFAYTKSDSLQTRGEKNKKERKEKRSDGTRQAVPGDGTTEEAEEEAEEQDTNMLKVDVEQNSMPRRREHPEILLLDEDDPILEYGAKDQICQARVQVDVIEDGEIVISERSSNSTTNEGAFHSSSHHHNLFGEDEDQVPHQQEDEDEDADIAEEETELTFDLTTGVREGITHRDHKETNQKDKEDDNDYPQTRARAPSHEEAFELNLDPASYAVRRRQAIQQQRQQQQQQQQLEANIHTVTKTTITATTPAQRPRFVTAPLPFPAGNLLDEKERAAATTVQPRPRQSLTIYRTPLNERDDRSAFHQSVPGLEDNVKRTNHHHHQYLQQQLQQQQQLQPYPHVRRCSSSDALSRSATVSSHFPGKHLPEPFSSQQYQQQQQQQQQQQANTRSKRISPPPRSPHRISVQILSSFPVSAPLPTPPPTHSPTFSQMLKQQQEQQQQQNKMMRTESIASTVHDLDPSQQQHHHYHHHHHLSTPPLGRPSLSPSSPRQSMDQMSVQGSSHDGLLSSPPPPMQYPSNKASSGSLPLNLHHLHRRVPTTTKTTSPSAHLGHVHAGSMSSNHSGSASPASAYSSPVSSPMVVQSRQMSGGSGGGASHLGFSTTTTTIPSSLPSPKLSNVAKMAAMAGTTSTMTTVSSCSEGSTVSNHMAMSSISSSTTVVTALSTVTLVSSQPTTPVFPPSSSSSSPSFNKLASIPCSPALSPVPGVSAGAGTGGTTTTPSTGNNTIISSTITTPTLHSFRKPGLLRKIRSRPKMGDSNSSNNPIFEMVDTATSAAANAPPPMALLMHVNPNASLRG</sequence>
<feature type="compositionally biased region" description="Acidic residues" evidence="1">
    <location>
        <begin position="380"/>
        <end position="395"/>
    </location>
</feature>
<evidence type="ECO:0000313" key="3">
    <source>
        <dbReference type="EMBL" id="KAG0269256.1"/>
    </source>
</evidence>
<proteinExistence type="predicted"/>
<feature type="region of interest" description="Disordered" evidence="1">
    <location>
        <begin position="119"/>
        <end position="138"/>
    </location>
</feature>
<dbReference type="Gene3D" id="1.20.58.80">
    <property type="entry name" value="Phosphotransferase system, lactose/cellobiose-type IIA subunit"/>
    <property type="match status" value="1"/>
</dbReference>
<feature type="compositionally biased region" description="Low complexity" evidence="1">
    <location>
        <begin position="792"/>
        <end position="826"/>
    </location>
</feature>
<feature type="compositionally biased region" description="Low complexity" evidence="1">
    <location>
        <begin position="610"/>
        <end position="623"/>
    </location>
</feature>
<feature type="compositionally biased region" description="Low complexity" evidence="1">
    <location>
        <begin position="122"/>
        <end position="135"/>
    </location>
</feature>
<feature type="compositionally biased region" description="Basic and acidic residues" evidence="1">
    <location>
        <begin position="250"/>
        <end position="265"/>
    </location>
</feature>
<feature type="compositionally biased region" description="Polar residues" evidence="1">
    <location>
        <begin position="515"/>
        <end position="527"/>
    </location>
</feature>
<feature type="compositionally biased region" description="Low complexity" evidence="1">
    <location>
        <begin position="954"/>
        <end position="966"/>
    </location>
</feature>
<feature type="compositionally biased region" description="Acidic residues" evidence="1">
    <location>
        <begin position="209"/>
        <end position="230"/>
    </location>
</feature>
<feature type="compositionally biased region" description="Polar residues" evidence="1">
    <location>
        <begin position="233"/>
        <end position="249"/>
    </location>
</feature>
<protein>
    <recommendedName>
        <fullName evidence="2">USP8 dimerisation domain-containing protein</fullName>
    </recommendedName>
</protein>
<feature type="compositionally biased region" description="Polar residues" evidence="1">
    <location>
        <begin position="728"/>
        <end position="740"/>
    </location>
</feature>
<comment type="caution">
    <text evidence="3">The sequence shown here is derived from an EMBL/GenBank/DDBJ whole genome shotgun (WGS) entry which is preliminary data.</text>
</comment>
<dbReference type="GO" id="GO:0045944">
    <property type="term" value="P:positive regulation of transcription by RNA polymerase II"/>
    <property type="evidence" value="ECO:0007669"/>
    <property type="project" value="TreeGrafter"/>
</dbReference>
<feature type="compositionally biased region" description="Low complexity" evidence="1">
    <location>
        <begin position="562"/>
        <end position="577"/>
    </location>
</feature>
<dbReference type="PANTHER" id="PTHR46007">
    <property type="entry name" value="MEDIATOR OF RNA POLYMERASE II TRANSCRIPTION SUBUNIT 12"/>
    <property type="match status" value="1"/>
</dbReference>
<dbReference type="SUPFAM" id="SSF140856">
    <property type="entry name" value="USP8 N-terminal domain-like"/>
    <property type="match status" value="1"/>
</dbReference>
<feature type="compositionally biased region" description="Low complexity" evidence="1">
    <location>
        <begin position="713"/>
        <end position="727"/>
    </location>
</feature>
<dbReference type="Pfam" id="PF08969">
    <property type="entry name" value="USP8_dimer"/>
    <property type="match status" value="1"/>
</dbReference>
<feature type="compositionally biased region" description="Basic residues" evidence="1">
    <location>
        <begin position="702"/>
        <end position="712"/>
    </location>
</feature>
<dbReference type="AlphaFoldDB" id="A0A9P6UCC5"/>
<dbReference type="EMBL" id="JAAAJB010000030">
    <property type="protein sequence ID" value="KAG0269256.1"/>
    <property type="molecule type" value="Genomic_DNA"/>
</dbReference>
<feature type="region of interest" description="Disordered" evidence="1">
    <location>
        <begin position="776"/>
        <end position="834"/>
    </location>
</feature>
<feature type="region of interest" description="Disordered" evidence="1">
    <location>
        <begin position="346"/>
        <end position="436"/>
    </location>
</feature>
<feature type="region of interest" description="Disordered" evidence="1">
    <location>
        <begin position="555"/>
        <end position="764"/>
    </location>
</feature>
<feature type="region of interest" description="Disordered" evidence="1">
    <location>
        <begin position="946"/>
        <end position="966"/>
    </location>
</feature>
<feature type="compositionally biased region" description="Polar residues" evidence="1">
    <location>
        <begin position="157"/>
        <end position="186"/>
    </location>
</feature>
<evidence type="ECO:0000256" key="1">
    <source>
        <dbReference type="SAM" id="MobiDB-lite"/>
    </source>
</evidence>
<feature type="compositionally biased region" description="Polar residues" evidence="1">
    <location>
        <begin position="754"/>
        <end position="764"/>
    </location>
</feature>
<dbReference type="InterPro" id="IPR051647">
    <property type="entry name" value="Mediator_comp_sub12"/>
</dbReference>
<gene>
    <name evidence="3" type="ORF">DFQ27_004318</name>
</gene>
<evidence type="ECO:0000259" key="2">
    <source>
        <dbReference type="Pfam" id="PF08969"/>
    </source>
</evidence>
<keyword evidence="4" id="KW-1185">Reference proteome</keyword>